<dbReference type="EMBL" id="BAAARW010000044">
    <property type="protein sequence ID" value="GAA2455892.1"/>
    <property type="molecule type" value="Genomic_DNA"/>
</dbReference>
<comment type="catalytic activity">
    <reaction evidence="9">
        <text>tRNA(Arg) + L-arginine + ATP = L-arginyl-tRNA(Arg) + AMP + diphosphate</text>
        <dbReference type="Rhea" id="RHEA:20301"/>
        <dbReference type="Rhea" id="RHEA-COMP:9658"/>
        <dbReference type="Rhea" id="RHEA-COMP:9673"/>
        <dbReference type="ChEBI" id="CHEBI:30616"/>
        <dbReference type="ChEBI" id="CHEBI:32682"/>
        <dbReference type="ChEBI" id="CHEBI:33019"/>
        <dbReference type="ChEBI" id="CHEBI:78442"/>
        <dbReference type="ChEBI" id="CHEBI:78513"/>
        <dbReference type="ChEBI" id="CHEBI:456215"/>
        <dbReference type="EC" id="6.1.1.19"/>
    </reaction>
</comment>
<dbReference type="InterPro" id="IPR035684">
    <property type="entry name" value="ArgRS_core"/>
</dbReference>
<dbReference type="PROSITE" id="PS00178">
    <property type="entry name" value="AA_TRNA_LIGASE_I"/>
    <property type="match status" value="1"/>
</dbReference>
<evidence type="ECO:0000256" key="9">
    <source>
        <dbReference type="ARBA" id="ARBA00049339"/>
    </source>
</evidence>
<evidence type="ECO:0000256" key="3">
    <source>
        <dbReference type="ARBA" id="ARBA00022490"/>
    </source>
</evidence>
<keyword evidence="6 10" id="KW-0067">ATP-binding</keyword>
<dbReference type="SMART" id="SM00836">
    <property type="entry name" value="DALR_1"/>
    <property type="match status" value="1"/>
</dbReference>
<name>A0ABN3KG08_9ACTN</name>
<dbReference type="PANTHER" id="PTHR11956:SF5">
    <property type="entry name" value="ARGININE--TRNA LIGASE, CYTOPLASMIC"/>
    <property type="match status" value="1"/>
</dbReference>
<keyword evidence="3" id="KW-0963">Cytoplasm</keyword>
<keyword evidence="13" id="KW-1185">Reference proteome</keyword>
<keyword evidence="4 10" id="KW-0436">Ligase</keyword>
<comment type="caution">
    <text evidence="12">The sequence shown here is derived from an EMBL/GenBank/DDBJ whole genome shotgun (WGS) entry which is preliminary data.</text>
</comment>
<evidence type="ECO:0000256" key="8">
    <source>
        <dbReference type="ARBA" id="ARBA00023146"/>
    </source>
</evidence>
<accession>A0ABN3KG08</accession>
<evidence type="ECO:0000256" key="4">
    <source>
        <dbReference type="ARBA" id="ARBA00022598"/>
    </source>
</evidence>
<dbReference type="Pfam" id="PF05746">
    <property type="entry name" value="DALR_1"/>
    <property type="match status" value="1"/>
</dbReference>
<organism evidence="12 13">
    <name type="scientific">Actinomadura vinacea</name>
    <dbReference type="NCBI Taxonomy" id="115336"/>
    <lineage>
        <taxon>Bacteria</taxon>
        <taxon>Bacillati</taxon>
        <taxon>Actinomycetota</taxon>
        <taxon>Actinomycetes</taxon>
        <taxon>Streptosporangiales</taxon>
        <taxon>Thermomonosporaceae</taxon>
        <taxon>Actinomadura</taxon>
    </lineage>
</organism>
<evidence type="ECO:0000256" key="10">
    <source>
        <dbReference type="RuleBase" id="RU363038"/>
    </source>
</evidence>
<evidence type="ECO:0000256" key="1">
    <source>
        <dbReference type="ARBA" id="ARBA00005594"/>
    </source>
</evidence>
<evidence type="ECO:0000259" key="11">
    <source>
        <dbReference type="SMART" id="SM00836"/>
    </source>
</evidence>
<evidence type="ECO:0000256" key="6">
    <source>
        <dbReference type="ARBA" id="ARBA00022840"/>
    </source>
</evidence>
<keyword evidence="7 10" id="KW-0648">Protein biosynthesis</keyword>
<dbReference type="RefSeq" id="WP_344597770.1">
    <property type="nucleotide sequence ID" value="NZ_BAAARW010000044.1"/>
</dbReference>
<feature type="domain" description="DALR anticodon binding" evidence="11">
    <location>
        <begin position="567"/>
        <end position="682"/>
    </location>
</feature>
<reference evidence="12 13" key="1">
    <citation type="journal article" date="2019" name="Int. J. Syst. Evol. Microbiol.">
        <title>The Global Catalogue of Microorganisms (GCM) 10K type strain sequencing project: providing services to taxonomists for standard genome sequencing and annotation.</title>
        <authorList>
            <consortium name="The Broad Institute Genomics Platform"/>
            <consortium name="The Broad Institute Genome Sequencing Center for Infectious Disease"/>
            <person name="Wu L."/>
            <person name="Ma J."/>
        </authorList>
    </citation>
    <scope>NUCLEOTIDE SEQUENCE [LARGE SCALE GENOMIC DNA]</scope>
    <source>
        <strain evidence="12 13">JCM 3325</strain>
    </source>
</reference>
<dbReference type="Proteomes" id="UP001501231">
    <property type="component" value="Unassembled WGS sequence"/>
</dbReference>
<dbReference type="InterPro" id="IPR001278">
    <property type="entry name" value="Arg-tRNA-ligase"/>
</dbReference>
<comment type="similarity">
    <text evidence="1 10">Belongs to the class-I aminoacyl-tRNA synthetase family.</text>
</comment>
<dbReference type="SUPFAM" id="SSF52374">
    <property type="entry name" value="Nucleotidylyl transferase"/>
    <property type="match status" value="1"/>
</dbReference>
<dbReference type="GO" id="GO:0016874">
    <property type="term" value="F:ligase activity"/>
    <property type="evidence" value="ECO:0007669"/>
    <property type="project" value="UniProtKB-KW"/>
</dbReference>
<evidence type="ECO:0000313" key="12">
    <source>
        <dbReference type="EMBL" id="GAA2455892.1"/>
    </source>
</evidence>
<dbReference type="SUPFAM" id="SSF47323">
    <property type="entry name" value="Anticodon-binding domain of a subclass of class I aminoacyl-tRNA synthetases"/>
    <property type="match status" value="1"/>
</dbReference>
<dbReference type="EC" id="6.1.1.19" evidence="2"/>
<protein>
    <recommendedName>
        <fullName evidence="2">arginine--tRNA ligase</fullName>
        <ecNumber evidence="2">6.1.1.19</ecNumber>
    </recommendedName>
</protein>
<dbReference type="PANTHER" id="PTHR11956">
    <property type="entry name" value="ARGINYL-TRNA SYNTHETASE"/>
    <property type="match status" value="1"/>
</dbReference>
<proteinExistence type="inferred from homology"/>
<dbReference type="InterPro" id="IPR014729">
    <property type="entry name" value="Rossmann-like_a/b/a_fold"/>
</dbReference>
<dbReference type="Gene3D" id="1.10.730.10">
    <property type="entry name" value="Isoleucyl-tRNA Synthetase, Domain 1"/>
    <property type="match status" value="1"/>
</dbReference>
<evidence type="ECO:0000256" key="7">
    <source>
        <dbReference type="ARBA" id="ARBA00022917"/>
    </source>
</evidence>
<keyword evidence="8 10" id="KW-0030">Aminoacyl-tRNA synthetase</keyword>
<evidence type="ECO:0000256" key="2">
    <source>
        <dbReference type="ARBA" id="ARBA00012837"/>
    </source>
</evidence>
<keyword evidence="5 10" id="KW-0547">Nucleotide-binding</keyword>
<evidence type="ECO:0000256" key="5">
    <source>
        <dbReference type="ARBA" id="ARBA00022741"/>
    </source>
</evidence>
<dbReference type="PRINTS" id="PR01038">
    <property type="entry name" value="TRNASYNTHARG"/>
</dbReference>
<gene>
    <name evidence="12" type="ORF">GCM10010191_88990</name>
</gene>
<dbReference type="InterPro" id="IPR009080">
    <property type="entry name" value="tRNAsynth_Ia_anticodon-bd"/>
</dbReference>
<sequence>MNELAKLNAIYRHEIESLRDSVKERRQLSAFPAAAGYPLANLKARITRALEEHSGRTDLRWELDILDRAKMGADIAIRVTGLLKEFGAKEYIGSHVPWIVEAVRGPDLSDVVDEVAHKGIYVNIRLADAWYLKSVQAVVDLDQQFGLNDSRADRTYVVDYSSPNVAKRLHAGHLRSTMIGHVLTNLYKACGGLVYRVNHINDFGGFGFMLEGYRRFHDRFPASMGENDRLLSIYAIRRSLERAVEAGVDLDVLPATDREVIDTYFPDVKTAGELKMAYEQFVAASDARFQKLEEGDADEVALWERMVAWSLEDFQSFYRALDIEIDFTMGESFYADAGNQVVDEAIEAGRAYRLTRDMVDQELTRLDGLVENDELTSEARDQAATTLAKDLDAIVVPLADGERLVVRRSDGRSIYATRDMGAIRMRREIFDPSDIVYVVGQEQRVHFSRVFQAAETLGLVKPGEVSFRHIPFGFYVDAETGKKLSSRDSVASVNDLLAESVEHYRAKTAEGSNDLSPAEVEQAARQLAVGAVFFNDLKKDMKGTVPIPQGDLAPVIAEFEKSGGPYVVYSAVRARSILRRYGKALPKAADIDAFTVDSQEGQLLLRLFEYPEKVAKAAAEDNPSILVRHLLDLAILYNSYYTVAPVLQKDQVNEFRLLITKAVELTLARGLSLCHVECPPQI</sequence>
<dbReference type="InterPro" id="IPR001412">
    <property type="entry name" value="aa-tRNA-synth_I_CS"/>
</dbReference>
<dbReference type="Gene3D" id="3.40.50.620">
    <property type="entry name" value="HUPs"/>
    <property type="match status" value="1"/>
</dbReference>
<dbReference type="InterPro" id="IPR008909">
    <property type="entry name" value="DALR_anticod-bd"/>
</dbReference>
<dbReference type="Pfam" id="PF00750">
    <property type="entry name" value="tRNA-synt_1d"/>
    <property type="match status" value="2"/>
</dbReference>
<evidence type="ECO:0000313" key="13">
    <source>
        <dbReference type="Proteomes" id="UP001501231"/>
    </source>
</evidence>